<dbReference type="OrthoDB" id="9951715at2"/>
<keyword evidence="1" id="KW-1133">Transmembrane helix</keyword>
<sequence>MKKNLKGIMSGILVSLVLMLQVSFCSAQYVYANTKNTNNIEEKQNNKDTNKEVSKDKKGFSKQRVGIGIGVLLVVLIIGRAITPKEAFEPLKKNNKK</sequence>
<gene>
    <name evidence="3" type="ORF">Z968_08725</name>
</gene>
<evidence type="ECO:0000256" key="1">
    <source>
        <dbReference type="SAM" id="Phobius"/>
    </source>
</evidence>
<dbReference type="EMBL" id="JENJ01000036">
    <property type="protein sequence ID" value="KGM95596.1"/>
    <property type="molecule type" value="Genomic_DNA"/>
</dbReference>
<protein>
    <recommendedName>
        <fullName evidence="5">Lipoprotein</fullName>
    </recommendedName>
</protein>
<feature type="transmembrane region" description="Helical" evidence="1">
    <location>
        <begin position="65"/>
        <end position="83"/>
    </location>
</feature>
<dbReference type="AlphaFoldDB" id="A0A0A0I5K7"/>
<evidence type="ECO:0000313" key="3">
    <source>
        <dbReference type="EMBL" id="KGM95596.1"/>
    </source>
</evidence>
<accession>A0A0A0I5K7</accession>
<evidence type="ECO:0000313" key="4">
    <source>
        <dbReference type="Proteomes" id="UP000030012"/>
    </source>
</evidence>
<dbReference type="Proteomes" id="UP000030012">
    <property type="component" value="Unassembled WGS sequence"/>
</dbReference>
<keyword evidence="1" id="KW-0812">Transmembrane</keyword>
<reference evidence="3 4" key="1">
    <citation type="submission" date="2014-01" db="EMBL/GenBank/DDBJ databases">
        <title>Plasmidome dynamics in the species complex Clostridium novyi sensu lato converts strains of independent lineages into distinctly different pathogens.</title>
        <authorList>
            <person name="Skarin H."/>
            <person name="Segerman B."/>
        </authorList>
    </citation>
    <scope>NUCLEOTIDE SEQUENCE [LARGE SCALE GENOMIC DNA]</scope>
    <source>
        <strain evidence="3 4">4552</strain>
    </source>
</reference>
<evidence type="ECO:0000256" key="2">
    <source>
        <dbReference type="SAM" id="SignalP"/>
    </source>
</evidence>
<name>A0A0A0I5K7_CLONO</name>
<keyword evidence="1" id="KW-0472">Membrane</keyword>
<dbReference type="RefSeq" id="WP_039255666.1">
    <property type="nucleotide sequence ID" value="NZ_JENJ01000036.1"/>
</dbReference>
<comment type="caution">
    <text evidence="3">The sequence shown here is derived from an EMBL/GenBank/DDBJ whole genome shotgun (WGS) entry which is preliminary data.</text>
</comment>
<organism evidence="3 4">
    <name type="scientific">Clostridium novyi A str. 4552</name>
    <dbReference type="NCBI Taxonomy" id="1444289"/>
    <lineage>
        <taxon>Bacteria</taxon>
        <taxon>Bacillati</taxon>
        <taxon>Bacillota</taxon>
        <taxon>Clostridia</taxon>
        <taxon>Eubacteriales</taxon>
        <taxon>Clostridiaceae</taxon>
        <taxon>Clostridium</taxon>
    </lineage>
</organism>
<keyword evidence="2" id="KW-0732">Signal</keyword>
<feature type="chain" id="PRO_5038979943" description="Lipoprotein" evidence="2">
    <location>
        <begin position="28"/>
        <end position="97"/>
    </location>
</feature>
<proteinExistence type="predicted"/>
<feature type="signal peptide" evidence="2">
    <location>
        <begin position="1"/>
        <end position="27"/>
    </location>
</feature>
<evidence type="ECO:0008006" key="5">
    <source>
        <dbReference type="Google" id="ProtNLM"/>
    </source>
</evidence>